<geneLocation type="plasmid" evidence="1 2">
    <name>VS116_lp28-8</name>
</geneLocation>
<reference evidence="1 2" key="1">
    <citation type="journal article" date="2012" name="J. Bacteriol.">
        <title>Whole-Genome Sequences of Borrelia bissettii, Borrelia valaisiana, and Borrelia spielmanii.</title>
        <authorList>
            <person name="Schutzer S.E."/>
            <person name="Fraser-Liggett C.M."/>
            <person name="Qiu W.G."/>
            <person name="Kraiczy P."/>
            <person name="Mongodin E.F."/>
            <person name="Dunn J.J."/>
            <person name="Luft B.J."/>
            <person name="Casjens S.R."/>
        </authorList>
    </citation>
    <scope>NUCLEOTIDE SEQUENCE [LARGE SCALE GENOMIC DNA]</scope>
    <source>
        <strain evidence="1 2">VS116</strain>
        <plasmid evidence="1">VS116_lp28-8</plasmid>
    </source>
</reference>
<sequence length="291" mass="34402">MNIKRDLKLTYIDIYINLNCYNKENILKKNNLIIIIYFLSFSSCNSANSALKNKDFEFNQSEKIIEANLKLDENHLKSEVVQDDLIVKIIEITKRIRSKIILDRAKIEPLDQFGMKDFVFNNLIVDSNREKYSHNENKDIRRKFYSSLNYNEKLIRVFGKILNKISSNVDNQNLDLLIVKAGQYYSQYELEYSAEKINEQMDKLINLNIGELSLILSKLKELMTFKTRWIDIINQIVSYCENNINLNDIKDDLGKMIGCIEYINSKYEYFFKYEILKTEILSSEITKILDK</sequence>
<organism evidence="1 2">
    <name type="scientific">Borreliella valaisiana VS116</name>
    <dbReference type="NCBI Taxonomy" id="445987"/>
    <lineage>
        <taxon>Bacteria</taxon>
        <taxon>Pseudomonadati</taxon>
        <taxon>Spirochaetota</taxon>
        <taxon>Spirochaetia</taxon>
        <taxon>Spirochaetales</taxon>
        <taxon>Borreliaceae</taxon>
        <taxon>Borreliella</taxon>
    </lineage>
</organism>
<dbReference type="EMBL" id="CP001442">
    <property type="protein sequence ID" value="ACN53103.1"/>
    <property type="molecule type" value="Genomic_DNA"/>
</dbReference>
<dbReference type="Gene3D" id="1.10.3160.10">
    <property type="entry name" value="Bbcrasp-1"/>
    <property type="match status" value="1"/>
</dbReference>
<dbReference type="Proteomes" id="UP000006163">
    <property type="component" value="Plasmid VS116_lp28-8"/>
</dbReference>
<dbReference type="RefSeq" id="WP_012665431.1">
    <property type="nucleotide sequence ID" value="NC_012169.1"/>
</dbReference>
<dbReference type="GeneID" id="63641960"/>
<dbReference type="Pfam" id="PF05714">
    <property type="entry name" value="PFam54_60"/>
    <property type="match status" value="1"/>
</dbReference>
<evidence type="ECO:0000313" key="2">
    <source>
        <dbReference type="Proteomes" id="UP000006163"/>
    </source>
</evidence>
<dbReference type="NCBIfam" id="NF033728">
    <property type="entry name" value="borfam54_1"/>
    <property type="match status" value="1"/>
</dbReference>
<dbReference type="AlphaFoldDB" id="C0R9H8"/>
<dbReference type="InterPro" id="IPR008421">
    <property type="entry name" value="Borrelia_lipoprotein_PFam54/60"/>
</dbReference>
<protein>
    <recommendedName>
        <fullName evidence="3">Antigen P35</fullName>
    </recommendedName>
</protein>
<accession>C0R9H8</accession>
<keyword evidence="1" id="KW-0614">Plasmid</keyword>
<evidence type="ECO:0000313" key="1">
    <source>
        <dbReference type="EMBL" id="ACN53103.1"/>
    </source>
</evidence>
<gene>
    <name evidence="1" type="ORF">BVAVS116_N0013</name>
</gene>
<evidence type="ECO:0008006" key="3">
    <source>
        <dbReference type="Google" id="ProtNLM"/>
    </source>
</evidence>
<proteinExistence type="predicted"/>
<dbReference type="NCBIfam" id="NF033729">
    <property type="entry name" value="borfam54_2"/>
    <property type="match status" value="1"/>
</dbReference>
<dbReference type="NCBIfam" id="NF033730">
    <property type="entry name" value="borfam54_3"/>
    <property type="match status" value="1"/>
</dbReference>
<keyword evidence="2" id="KW-1185">Reference proteome</keyword>
<name>C0R9H8_BORVA</name>
<dbReference type="HOGENOM" id="CLU_062986_2_0_12"/>